<protein>
    <recommendedName>
        <fullName evidence="5">Galactose oxidase</fullName>
    </recommendedName>
</protein>
<proteinExistence type="predicted"/>
<dbReference type="PANTHER" id="PTHR46461">
    <property type="entry name" value="KELCH DOMAIN-CONTAINING PROTEIN 3"/>
    <property type="match status" value="1"/>
</dbReference>
<accession>A0A9P6MJ55</accession>
<dbReference type="Proteomes" id="UP000749646">
    <property type="component" value="Unassembled WGS sequence"/>
</dbReference>
<sequence length="625" mass="66815">MARRIHVTEQITAGLVLSLALSSIINTAHAQTWPSNTTNPSITAPGPTVITEPTPPTATPPSPSSAPPPSPVLNQAPNAFLGVASATGDGVIFYQGGQLNTATLQYSNELISLDITQSWPISSPAWTNLTSLTGNGGPKVSDHSATMSKDLSTLYLTAPTGNPESPFLYRYNVKTRTWTSENAPAAQATSWSTRRDAILLTDPSTSAIWYLGGAVGSGVETNEIDKYQNGGWNANIPTATADDPRTNVVLNRFGSGTAHVIEARIYLFGGFVSGNSPRSYRNFQSIPWIDISTATPTIGTMVTGGNTPQPRQDHCSVLTASMKIIIFGGYDVNTKQTFSDIWSLDLITGTWQQITPVKPTQPRYGHNCNIVGANMIVYGGRASAGSSGKGEIGYSKDIQVYDRIEIREAELEKAAYLASLGSDGERDNGDNVHGSPSSKRSQQRQQSRDRFKSHRNNPYGASATSPHSGSTRRLNEGTSTAANTPGMSHYGLSGVESTHNIGREEPDQNLNYTAPPEQPGVQYLMQQLPDGTIAVQPVYLDHQPIPLQNSPNMVYSETSRLGALLGTPTAAWSLPAAMTTSTDESTGIHTAPQDPFASSAVNQTILPSSPSPKSQHKTSLHLARR</sequence>
<dbReference type="InterPro" id="IPR052637">
    <property type="entry name" value="KLHDC3-like"/>
</dbReference>
<feature type="compositionally biased region" description="Basic residues" evidence="1">
    <location>
        <begin position="614"/>
        <end position="625"/>
    </location>
</feature>
<dbReference type="OrthoDB" id="10251809at2759"/>
<feature type="compositionally biased region" description="Polar residues" evidence="1">
    <location>
        <begin position="32"/>
        <end position="42"/>
    </location>
</feature>
<comment type="caution">
    <text evidence="3">The sequence shown here is derived from an EMBL/GenBank/DDBJ whole genome shotgun (WGS) entry which is preliminary data.</text>
</comment>
<evidence type="ECO:0000256" key="1">
    <source>
        <dbReference type="SAM" id="MobiDB-lite"/>
    </source>
</evidence>
<dbReference type="InterPro" id="IPR015915">
    <property type="entry name" value="Kelch-typ_b-propeller"/>
</dbReference>
<gene>
    <name evidence="3" type="ORF">BGZ65_001830</name>
</gene>
<reference evidence="3" key="1">
    <citation type="journal article" date="2020" name="Fungal Divers.">
        <title>Resolving the Mortierellaceae phylogeny through synthesis of multi-gene phylogenetics and phylogenomics.</title>
        <authorList>
            <person name="Vandepol N."/>
            <person name="Liber J."/>
            <person name="Desiro A."/>
            <person name="Na H."/>
            <person name="Kennedy M."/>
            <person name="Barry K."/>
            <person name="Grigoriev I.V."/>
            <person name="Miller A.N."/>
            <person name="O'Donnell K."/>
            <person name="Stajich J.E."/>
            <person name="Bonito G."/>
        </authorList>
    </citation>
    <scope>NUCLEOTIDE SEQUENCE</scope>
    <source>
        <strain evidence="3">MES-2147</strain>
    </source>
</reference>
<dbReference type="AlphaFoldDB" id="A0A9P6MJ55"/>
<keyword evidence="2" id="KW-0732">Signal</keyword>
<evidence type="ECO:0000313" key="3">
    <source>
        <dbReference type="EMBL" id="KAG0003308.1"/>
    </source>
</evidence>
<dbReference type="SUPFAM" id="SSF117281">
    <property type="entry name" value="Kelch motif"/>
    <property type="match status" value="2"/>
</dbReference>
<feature type="region of interest" description="Disordered" evidence="1">
    <location>
        <begin position="32"/>
        <end position="73"/>
    </location>
</feature>
<dbReference type="Pfam" id="PF24681">
    <property type="entry name" value="Kelch_KLHDC2_KLHL20_DRC7"/>
    <property type="match status" value="1"/>
</dbReference>
<keyword evidence="4" id="KW-1185">Reference proteome</keyword>
<dbReference type="Gene3D" id="2.120.10.80">
    <property type="entry name" value="Kelch-type beta propeller"/>
    <property type="match status" value="2"/>
</dbReference>
<evidence type="ECO:0008006" key="5">
    <source>
        <dbReference type="Google" id="ProtNLM"/>
    </source>
</evidence>
<feature type="signal peptide" evidence="2">
    <location>
        <begin position="1"/>
        <end position="30"/>
    </location>
</feature>
<evidence type="ECO:0000313" key="4">
    <source>
        <dbReference type="Proteomes" id="UP000749646"/>
    </source>
</evidence>
<evidence type="ECO:0000256" key="2">
    <source>
        <dbReference type="SAM" id="SignalP"/>
    </source>
</evidence>
<dbReference type="GO" id="GO:0003682">
    <property type="term" value="F:chromatin binding"/>
    <property type="evidence" value="ECO:0007669"/>
    <property type="project" value="InterPro"/>
</dbReference>
<feature type="chain" id="PRO_5040235281" description="Galactose oxidase" evidence="2">
    <location>
        <begin position="31"/>
        <end position="625"/>
    </location>
</feature>
<feature type="compositionally biased region" description="Polar residues" evidence="1">
    <location>
        <begin position="462"/>
        <end position="486"/>
    </location>
</feature>
<feature type="compositionally biased region" description="Polar residues" evidence="1">
    <location>
        <begin position="599"/>
        <end position="613"/>
    </location>
</feature>
<feature type="region of interest" description="Disordered" evidence="1">
    <location>
        <begin position="421"/>
        <end position="505"/>
    </location>
</feature>
<dbReference type="GO" id="GO:0005737">
    <property type="term" value="C:cytoplasm"/>
    <property type="evidence" value="ECO:0007669"/>
    <property type="project" value="TreeGrafter"/>
</dbReference>
<feature type="compositionally biased region" description="Pro residues" evidence="1">
    <location>
        <begin position="53"/>
        <end position="71"/>
    </location>
</feature>
<name>A0A9P6MJ55_9FUNG</name>
<organism evidence="3 4">
    <name type="scientific">Modicella reniformis</name>
    <dbReference type="NCBI Taxonomy" id="1440133"/>
    <lineage>
        <taxon>Eukaryota</taxon>
        <taxon>Fungi</taxon>
        <taxon>Fungi incertae sedis</taxon>
        <taxon>Mucoromycota</taxon>
        <taxon>Mortierellomycotina</taxon>
        <taxon>Mortierellomycetes</taxon>
        <taxon>Mortierellales</taxon>
        <taxon>Mortierellaceae</taxon>
        <taxon>Modicella</taxon>
    </lineage>
</organism>
<dbReference type="PANTHER" id="PTHR46461:SF2">
    <property type="entry name" value="ATTRACTIN"/>
    <property type="match status" value="1"/>
</dbReference>
<dbReference type="EMBL" id="JAAAHW010000361">
    <property type="protein sequence ID" value="KAG0003308.1"/>
    <property type="molecule type" value="Genomic_DNA"/>
</dbReference>
<feature type="region of interest" description="Disordered" evidence="1">
    <location>
        <begin position="581"/>
        <end position="625"/>
    </location>
</feature>